<dbReference type="EMBL" id="CP046522">
    <property type="protein sequence ID" value="QGU96717.1"/>
    <property type="molecule type" value="Genomic_DNA"/>
</dbReference>
<dbReference type="Gene3D" id="3.40.50.10440">
    <property type="entry name" value="Dihydroxyacetone kinase, domain 1"/>
    <property type="match status" value="1"/>
</dbReference>
<proteinExistence type="predicted"/>
<accession>A0A6I6F8A9</accession>
<evidence type="ECO:0000313" key="3">
    <source>
        <dbReference type="Proteomes" id="UP000422764"/>
    </source>
</evidence>
<dbReference type="InterPro" id="IPR003797">
    <property type="entry name" value="DegV"/>
</dbReference>
<dbReference type="Proteomes" id="UP000422764">
    <property type="component" value="Chromosome"/>
</dbReference>
<gene>
    <name evidence="2" type="ORF">GOM49_17945</name>
</gene>
<protein>
    <submittedName>
        <fullName evidence="2">DegV family EDD domain-containing protein</fullName>
    </submittedName>
</protein>
<name>A0A6I6F8A9_9CLOT</name>
<evidence type="ECO:0000313" key="2">
    <source>
        <dbReference type="EMBL" id="QGU96717.1"/>
    </source>
</evidence>
<keyword evidence="1" id="KW-0446">Lipid-binding</keyword>
<dbReference type="SUPFAM" id="SSF82549">
    <property type="entry name" value="DAK1/DegV-like"/>
    <property type="match status" value="1"/>
</dbReference>
<sequence length="278" mass="31097">MDIKIVADSSCDLTENMKKELNVDIAPLILQLEDKKYIDNENLDIKQYIKDMGECKTAPKTACPSPEDYIRRYEGKESVFVVTLSSKLSGSYNSAVLAKSLFIEDIAHKFIHVFDSFSASAGETLIALKINELAKMNFKEIEIVDKVSSYIKGMKTFFLLESLEHLAKAGRLNPIIAKVANMLSIKPIMGATDEGTIRLVEKTRGYKKAFKRFVEIIGEEGTNLEEKVLGIAHCNCLDRALQFKEEVLKKYKFKDIVIVEMAGLSSTYADDGGLVIAF</sequence>
<dbReference type="GO" id="GO:0008289">
    <property type="term" value="F:lipid binding"/>
    <property type="evidence" value="ECO:0007669"/>
    <property type="project" value="UniProtKB-KW"/>
</dbReference>
<dbReference type="InterPro" id="IPR043168">
    <property type="entry name" value="DegV_C"/>
</dbReference>
<dbReference type="Pfam" id="PF02645">
    <property type="entry name" value="DegV"/>
    <property type="match status" value="1"/>
</dbReference>
<organism evidence="2 3">
    <name type="scientific">Clostridium bovifaecis</name>
    <dbReference type="NCBI Taxonomy" id="2184719"/>
    <lineage>
        <taxon>Bacteria</taxon>
        <taxon>Bacillati</taxon>
        <taxon>Bacillota</taxon>
        <taxon>Clostridia</taxon>
        <taxon>Eubacteriales</taxon>
        <taxon>Clostridiaceae</taxon>
        <taxon>Clostridium</taxon>
    </lineage>
</organism>
<dbReference type="Gene3D" id="3.30.1180.10">
    <property type="match status" value="1"/>
</dbReference>
<reference evidence="2 3" key="1">
    <citation type="submission" date="2019-12" db="EMBL/GenBank/DDBJ databases">
        <title>Genome sequenceing of Clostridium bovifaecis.</title>
        <authorList>
            <person name="Yao Y."/>
        </authorList>
    </citation>
    <scope>NUCLEOTIDE SEQUENCE [LARGE SCALE GENOMIC DNA]</scope>
    <source>
        <strain evidence="2 3">BXX</strain>
    </source>
</reference>
<dbReference type="NCBIfam" id="TIGR00762">
    <property type="entry name" value="DegV"/>
    <property type="match status" value="1"/>
</dbReference>
<dbReference type="Gene3D" id="2.20.28.50">
    <property type="entry name" value="degv family protein"/>
    <property type="match status" value="1"/>
</dbReference>
<dbReference type="PANTHER" id="PTHR33434:SF2">
    <property type="entry name" value="FATTY ACID-BINDING PROTEIN TM_1468"/>
    <property type="match status" value="1"/>
</dbReference>
<evidence type="ECO:0000256" key="1">
    <source>
        <dbReference type="ARBA" id="ARBA00023121"/>
    </source>
</evidence>
<keyword evidence="3" id="KW-1185">Reference proteome</keyword>
<dbReference type="PROSITE" id="PS51482">
    <property type="entry name" value="DEGV"/>
    <property type="match status" value="1"/>
</dbReference>
<dbReference type="InterPro" id="IPR050270">
    <property type="entry name" value="DegV_domain_contain"/>
</dbReference>
<dbReference type="AlphaFoldDB" id="A0A6I6F8A9"/>
<dbReference type="PANTHER" id="PTHR33434">
    <property type="entry name" value="DEGV DOMAIN-CONTAINING PROTEIN DR_1986-RELATED"/>
    <property type="match status" value="1"/>
</dbReference>